<protein>
    <submittedName>
        <fullName evidence="2">BQ5605_C013g07233 protein</fullName>
    </submittedName>
</protein>
<organism evidence="2 3">
    <name type="scientific">Microbotryum silenes-dioicae</name>
    <dbReference type="NCBI Taxonomy" id="796604"/>
    <lineage>
        <taxon>Eukaryota</taxon>
        <taxon>Fungi</taxon>
        <taxon>Dikarya</taxon>
        <taxon>Basidiomycota</taxon>
        <taxon>Pucciniomycotina</taxon>
        <taxon>Microbotryomycetes</taxon>
        <taxon>Microbotryales</taxon>
        <taxon>Microbotryaceae</taxon>
        <taxon>Microbotryum</taxon>
    </lineage>
</organism>
<accession>A0A2X0NNQ4</accession>
<keyword evidence="1" id="KW-0175">Coiled coil</keyword>
<evidence type="ECO:0000313" key="3">
    <source>
        <dbReference type="Proteomes" id="UP000249464"/>
    </source>
</evidence>
<dbReference type="Proteomes" id="UP000249464">
    <property type="component" value="Unassembled WGS sequence"/>
</dbReference>
<reference evidence="2 3" key="1">
    <citation type="submission" date="2016-11" db="EMBL/GenBank/DDBJ databases">
        <authorList>
            <person name="Jaros S."/>
            <person name="Januszkiewicz K."/>
            <person name="Wedrychowicz H."/>
        </authorList>
    </citation>
    <scope>NUCLEOTIDE SEQUENCE [LARGE SCALE GENOMIC DNA]</scope>
</reference>
<keyword evidence="3" id="KW-1185">Reference proteome</keyword>
<sequence length="87" mass="10004">MQVRVAMSLVHRTLVRRAAEILIVGSALVHSADVVRDYYMPWLADEKARVERDLASENRERFEILQERLAKAKALVESRRENGARAD</sequence>
<evidence type="ECO:0000256" key="1">
    <source>
        <dbReference type="SAM" id="Coils"/>
    </source>
</evidence>
<evidence type="ECO:0000313" key="2">
    <source>
        <dbReference type="EMBL" id="SGY15075.1"/>
    </source>
</evidence>
<dbReference type="EMBL" id="FQNC01000013">
    <property type="protein sequence ID" value="SGY15075.1"/>
    <property type="molecule type" value="Genomic_DNA"/>
</dbReference>
<dbReference type="AlphaFoldDB" id="A0A2X0NNQ4"/>
<gene>
    <name evidence="2" type="primary">BQ5605_C013g07233</name>
    <name evidence="2" type="ORF">BQ5605_C013G07233</name>
</gene>
<name>A0A2X0NNQ4_9BASI</name>
<feature type="coiled-coil region" evidence="1">
    <location>
        <begin position="55"/>
        <end position="82"/>
    </location>
</feature>
<proteinExistence type="predicted"/>